<feature type="region of interest" description="Disordered" evidence="6">
    <location>
        <begin position="1"/>
        <end position="91"/>
    </location>
</feature>
<dbReference type="PANTHER" id="PTHR10543:SF24">
    <property type="entry name" value="CAROTENOID ISOMEROOXYGENASE"/>
    <property type="match status" value="1"/>
</dbReference>
<feature type="binding site" evidence="5">
    <location>
        <position position="472"/>
    </location>
    <ligand>
        <name>Fe cation</name>
        <dbReference type="ChEBI" id="CHEBI:24875"/>
        <note>catalytic</note>
    </ligand>
</feature>
<dbReference type="InterPro" id="IPR004294">
    <property type="entry name" value="Carotenoid_Oase"/>
</dbReference>
<dbReference type="GO" id="GO:0016121">
    <property type="term" value="P:carotene catabolic process"/>
    <property type="evidence" value="ECO:0007669"/>
    <property type="project" value="TreeGrafter"/>
</dbReference>
<feature type="compositionally biased region" description="Acidic residues" evidence="6">
    <location>
        <begin position="1"/>
        <end position="12"/>
    </location>
</feature>
<dbReference type="AlphaFoldDB" id="A0A7L7RYS2"/>
<sequence length="693" mass="77538">MGIGSDDQDGCQDESTPNTTTSSNNTTANDHKIFPSTSNSVQKAAPTKTLTFETESQLPCTSSINIREAPTPTTTPTSEFGSPPSSIPFINIDETSTNEQTSKNGSPSSSTINDIHIDETSMPTKSQTSENEPQPSSSKETTQILETSTPTKEPPSEGSPTQRRPVVWLRSCDAETVTPIEGKVTGEIPSWLNGRLTRNGPGKIHFGDTWYNHLFDGSAYLHQFNIKDGRVTYQSRFLQSNTYKKNSSANRIVVSEFGTVACPDPCKTLLQRFMTVFEPPGKNSTDNCSVNVVYMGDELYAMTETPNIRRLDPDTLDCIGDMTKLNNYIAVNQATAHPHVDPDGTVYNMGNSYDGKNGPSYNILKFPPPKDVDGHRVSSFEQAEIVASIPCQWKMYPSYYHSFGITDNYFVFVEMPFVFNVKKFLFYHYFGKPMFGALDWFPNEKTKFRIVRRDTGELIKTVYKTDAFLTFHHTNAYEKEGHLVVDLCGISDAGCVYQLMLKNFENPDFEASPCTMSTHRRFVIPLDVTEAEVDTNLVTLQDTKCSAYKRQDHSVELVGEEKSDVYFDLPRINYKNNGKEYSYAYGVELNTKGVEFCSLLKLNVKTGETKRWENGEKLVSEPVFVEAPDAQHEDEGVVLSALIDKLNPKYTALLVLDAQSWTELGRVEFEANGEVPSTFHGMFAASGELVHRY</sequence>
<dbReference type="GO" id="GO:0010436">
    <property type="term" value="F:carotenoid dioxygenase activity"/>
    <property type="evidence" value="ECO:0007669"/>
    <property type="project" value="TreeGrafter"/>
</dbReference>
<evidence type="ECO:0000256" key="5">
    <source>
        <dbReference type="PIRSR" id="PIRSR604294-1"/>
    </source>
</evidence>
<comment type="similarity">
    <text evidence="1">Belongs to the carotenoid oxygenase family.</text>
</comment>
<dbReference type="InterPro" id="IPR011047">
    <property type="entry name" value="Quinoprotein_ADH-like_sf"/>
</dbReference>
<feature type="compositionally biased region" description="Low complexity" evidence="6">
    <location>
        <begin position="15"/>
        <end position="27"/>
    </location>
</feature>
<evidence type="ECO:0000256" key="2">
    <source>
        <dbReference type="ARBA" id="ARBA00022723"/>
    </source>
</evidence>
<accession>A0A7L7RYS2</accession>
<feature type="compositionally biased region" description="Low complexity" evidence="6">
    <location>
        <begin position="70"/>
        <end position="84"/>
    </location>
</feature>
<organism evidence="7">
    <name type="scientific">Palaemon carinicauda</name>
    <name type="common">Ridgetail white prawn</name>
    <name type="synonym">Exopalaemon carinicauda</name>
    <dbReference type="NCBI Taxonomy" id="392227"/>
    <lineage>
        <taxon>Eukaryota</taxon>
        <taxon>Metazoa</taxon>
        <taxon>Ecdysozoa</taxon>
        <taxon>Arthropoda</taxon>
        <taxon>Crustacea</taxon>
        <taxon>Multicrustacea</taxon>
        <taxon>Malacostraca</taxon>
        <taxon>Eumalacostraca</taxon>
        <taxon>Eucarida</taxon>
        <taxon>Decapoda</taxon>
        <taxon>Pleocyemata</taxon>
        <taxon>Caridea</taxon>
        <taxon>Palaemonoidea</taxon>
        <taxon>Palaemonidae</taxon>
        <taxon>Palaemon</taxon>
    </lineage>
</organism>
<dbReference type="GO" id="GO:0042574">
    <property type="term" value="P:retinal metabolic process"/>
    <property type="evidence" value="ECO:0007669"/>
    <property type="project" value="TreeGrafter"/>
</dbReference>
<dbReference type="SUPFAM" id="SSF50998">
    <property type="entry name" value="Quinoprotein alcohol dehydrogenase-like"/>
    <property type="match status" value="1"/>
</dbReference>
<keyword evidence="4 5" id="KW-0408">Iron</keyword>
<proteinExistence type="evidence at transcript level"/>
<evidence type="ECO:0000256" key="6">
    <source>
        <dbReference type="SAM" id="MobiDB-lite"/>
    </source>
</evidence>
<dbReference type="PANTHER" id="PTHR10543">
    <property type="entry name" value="BETA-CAROTENE DIOXYGENASE"/>
    <property type="match status" value="1"/>
</dbReference>
<feature type="region of interest" description="Disordered" evidence="6">
    <location>
        <begin position="121"/>
        <end position="167"/>
    </location>
</feature>
<keyword evidence="3" id="KW-0560">Oxidoreductase</keyword>
<evidence type="ECO:0000256" key="1">
    <source>
        <dbReference type="ARBA" id="ARBA00006787"/>
    </source>
</evidence>
<keyword evidence="2 5" id="KW-0479">Metal-binding</keyword>
<dbReference type="GO" id="GO:0003834">
    <property type="term" value="F:beta-carotene 15,15'-dioxygenase activity"/>
    <property type="evidence" value="ECO:0007669"/>
    <property type="project" value="TreeGrafter"/>
</dbReference>
<reference evidence="7" key="1">
    <citation type="journal article" date="2020" name="Front. Physiol.">
        <title>Characterization and Function Analysis of the Beta-Carotene Oxygenase-like Genes in Carotenoids Metabolism of the Ridgetail White Prawn Exopalaemon carinicauda.</title>
        <authorList>
            <person name="Jin Y."/>
            <person name="Yu Y."/>
            <person name="Zhang C."/>
            <person name="Li S."/>
            <person name="Zhang X."/>
            <person name="Li F."/>
        </authorList>
    </citation>
    <scope>NUCLEOTIDE SEQUENCE</scope>
</reference>
<evidence type="ECO:0000256" key="4">
    <source>
        <dbReference type="ARBA" id="ARBA00023004"/>
    </source>
</evidence>
<evidence type="ECO:0000256" key="3">
    <source>
        <dbReference type="ARBA" id="ARBA00023002"/>
    </source>
</evidence>
<dbReference type="EMBL" id="MN906766">
    <property type="protein sequence ID" value="QNU40514.1"/>
    <property type="molecule type" value="mRNA"/>
</dbReference>
<dbReference type="Pfam" id="PF03055">
    <property type="entry name" value="RPE65"/>
    <property type="match status" value="1"/>
</dbReference>
<protein>
    <submittedName>
        <fullName evidence="7">EcBCO-like6</fullName>
    </submittedName>
</protein>
<dbReference type="GO" id="GO:0046872">
    <property type="term" value="F:metal ion binding"/>
    <property type="evidence" value="ECO:0007669"/>
    <property type="project" value="UniProtKB-KW"/>
</dbReference>
<name>A0A7L7RYS2_PALCI</name>
<evidence type="ECO:0000313" key="7">
    <source>
        <dbReference type="EMBL" id="QNU40514.1"/>
    </source>
</evidence>
<feature type="binding site" evidence="5">
    <location>
        <position position="401"/>
    </location>
    <ligand>
        <name>Fe cation</name>
        <dbReference type="ChEBI" id="CHEBI:24875"/>
        <note>catalytic</note>
    </ligand>
</feature>
<comment type="cofactor">
    <cofactor evidence="5">
        <name>Fe(2+)</name>
        <dbReference type="ChEBI" id="CHEBI:29033"/>
    </cofactor>
    <text evidence="5">Binds 1 Fe(2+) ion per subunit.</text>
</comment>
<feature type="compositionally biased region" description="Polar residues" evidence="6">
    <location>
        <begin position="121"/>
        <end position="151"/>
    </location>
</feature>
<feature type="binding site" evidence="5">
    <location>
        <position position="680"/>
    </location>
    <ligand>
        <name>Fe cation</name>
        <dbReference type="ChEBI" id="CHEBI:24875"/>
        <note>catalytic</note>
    </ligand>
</feature>
<feature type="binding site" evidence="5">
    <location>
        <position position="337"/>
    </location>
    <ligand>
        <name>Fe cation</name>
        <dbReference type="ChEBI" id="CHEBI:24875"/>
        <note>catalytic</note>
    </ligand>
</feature>
<feature type="compositionally biased region" description="Polar residues" evidence="6">
    <location>
        <begin position="35"/>
        <end position="65"/>
    </location>
</feature>